<gene>
    <name evidence="7" type="ORF">QV01_08425</name>
</gene>
<proteinExistence type="inferred from homology"/>
<organism evidence="7 8">
    <name type="scientific">Gallibacterium genomosp. 3</name>
    <dbReference type="NCBI Taxonomy" id="505345"/>
    <lineage>
        <taxon>Bacteria</taxon>
        <taxon>Pseudomonadati</taxon>
        <taxon>Pseudomonadota</taxon>
        <taxon>Gammaproteobacteria</taxon>
        <taxon>Pasteurellales</taxon>
        <taxon>Pasteurellaceae</taxon>
        <taxon>Gallibacterium</taxon>
    </lineage>
</organism>
<evidence type="ECO:0000256" key="5">
    <source>
        <dbReference type="PIRSR" id="PIRSR617867-1"/>
    </source>
</evidence>
<evidence type="ECO:0000256" key="4">
    <source>
        <dbReference type="ARBA" id="ARBA00022912"/>
    </source>
</evidence>
<dbReference type="Proteomes" id="UP000243558">
    <property type="component" value="Unassembled WGS sequence"/>
</dbReference>
<dbReference type="CDD" id="cd16343">
    <property type="entry name" value="LMWPTP"/>
    <property type="match status" value="1"/>
</dbReference>
<dbReference type="InterPro" id="IPR036196">
    <property type="entry name" value="Ptyr_pPase_sf"/>
</dbReference>
<keyword evidence="4" id="KW-0904">Protein phosphatase</keyword>
<evidence type="ECO:0000313" key="8">
    <source>
        <dbReference type="Proteomes" id="UP000243558"/>
    </source>
</evidence>
<reference evidence="7 8" key="1">
    <citation type="submission" date="2014-11" db="EMBL/GenBank/DDBJ databases">
        <title>Pan-genome of Gallibacterium spp.</title>
        <authorList>
            <person name="Kudirkiene E."/>
            <person name="Bojesen A.M."/>
        </authorList>
    </citation>
    <scope>NUCLEOTIDE SEQUENCE [LARGE SCALE GENOMIC DNA]</scope>
    <source>
        <strain evidence="7 8">F151</strain>
    </source>
</reference>
<feature type="active site" evidence="5">
    <location>
        <position position="18"/>
    </location>
</feature>
<dbReference type="PANTHER" id="PTHR11717">
    <property type="entry name" value="LOW MOLECULAR WEIGHT PROTEIN TYROSINE PHOSPHATASE"/>
    <property type="match status" value="1"/>
</dbReference>
<dbReference type="SUPFAM" id="SSF52788">
    <property type="entry name" value="Phosphotyrosine protein phosphatases I"/>
    <property type="match status" value="1"/>
</dbReference>
<evidence type="ECO:0000256" key="3">
    <source>
        <dbReference type="ARBA" id="ARBA00022801"/>
    </source>
</evidence>
<dbReference type="AlphaFoldDB" id="A0A1A7NNC7"/>
<dbReference type="EC" id="3.1.3.48" evidence="2"/>
<name>A0A1A7NNC7_9PAST</name>
<evidence type="ECO:0000313" key="7">
    <source>
        <dbReference type="EMBL" id="OBW91118.1"/>
    </source>
</evidence>
<sequence>MTMHKISVLFVCLGNICRSPMAEFIFKDKVQKAGLSEFIQIDSAGTAGWHSGEGMHCGTADMLDLHKIESNGFRSRQVRKQDITQFDYIIGMDDSNIEDLERLFGHHPEQIFKITNLCPQLTKDHIPDPWYTHNFAETYSLLDQCCEAFLQKIKQQIDKV</sequence>
<keyword evidence="8" id="KW-1185">Reference proteome</keyword>
<dbReference type="InterPro" id="IPR050438">
    <property type="entry name" value="LMW_PTPase"/>
</dbReference>
<feature type="active site" description="Nucleophile" evidence="5">
    <location>
        <position position="12"/>
    </location>
</feature>
<evidence type="ECO:0000256" key="1">
    <source>
        <dbReference type="ARBA" id="ARBA00011063"/>
    </source>
</evidence>
<accession>A0A1A7NNC7</accession>
<dbReference type="Pfam" id="PF01451">
    <property type="entry name" value="LMWPc"/>
    <property type="match status" value="1"/>
</dbReference>
<dbReference type="EMBL" id="JTJM01000041">
    <property type="protein sequence ID" value="OBW91118.1"/>
    <property type="molecule type" value="Genomic_DNA"/>
</dbReference>
<dbReference type="Gene3D" id="3.40.50.2300">
    <property type="match status" value="1"/>
</dbReference>
<dbReference type="PANTHER" id="PTHR11717:SF7">
    <property type="entry name" value="LOW MOLECULAR WEIGHT PHOSPHOTYROSINE PROTEIN PHOSPHATASE"/>
    <property type="match status" value="1"/>
</dbReference>
<dbReference type="GO" id="GO:0004725">
    <property type="term" value="F:protein tyrosine phosphatase activity"/>
    <property type="evidence" value="ECO:0007669"/>
    <property type="project" value="UniProtKB-EC"/>
</dbReference>
<feature type="active site" description="Proton donor" evidence="5">
    <location>
        <position position="128"/>
    </location>
</feature>
<dbReference type="SMART" id="SM00226">
    <property type="entry name" value="LMWPc"/>
    <property type="match status" value="1"/>
</dbReference>
<dbReference type="PRINTS" id="PR00719">
    <property type="entry name" value="LMWPTPASE"/>
</dbReference>
<dbReference type="InterPro" id="IPR023485">
    <property type="entry name" value="Ptyr_pPase"/>
</dbReference>
<feature type="domain" description="Phosphotyrosine protein phosphatase I" evidence="6">
    <location>
        <begin position="6"/>
        <end position="152"/>
    </location>
</feature>
<comment type="caution">
    <text evidence="7">The sequence shown here is derived from an EMBL/GenBank/DDBJ whole genome shotgun (WGS) entry which is preliminary data.</text>
</comment>
<evidence type="ECO:0000259" key="6">
    <source>
        <dbReference type="SMART" id="SM00226"/>
    </source>
</evidence>
<dbReference type="PATRIC" id="fig|505345.7.peg.1670"/>
<comment type="similarity">
    <text evidence="1">Belongs to the low molecular weight phosphotyrosine protein phosphatase family.</text>
</comment>
<protein>
    <recommendedName>
        <fullName evidence="2">protein-tyrosine-phosphatase</fullName>
        <ecNumber evidence="2">3.1.3.48</ecNumber>
    </recommendedName>
</protein>
<keyword evidence="3" id="KW-0378">Hydrolase</keyword>
<evidence type="ECO:0000256" key="2">
    <source>
        <dbReference type="ARBA" id="ARBA00013064"/>
    </source>
</evidence>
<dbReference type="InterPro" id="IPR017867">
    <property type="entry name" value="Tyr_phospatase_low_mol_wt"/>
</dbReference>